<dbReference type="SMART" id="SM00320">
    <property type="entry name" value="WD40"/>
    <property type="match status" value="3"/>
</dbReference>
<dbReference type="InterPro" id="IPR015943">
    <property type="entry name" value="WD40/YVTN_repeat-like_dom_sf"/>
</dbReference>
<organism evidence="4 5">
    <name type="scientific">Candida parapsilosis</name>
    <name type="common">Yeast</name>
    <dbReference type="NCBI Taxonomy" id="5480"/>
    <lineage>
        <taxon>Eukaryota</taxon>
        <taxon>Fungi</taxon>
        <taxon>Dikarya</taxon>
        <taxon>Ascomycota</taxon>
        <taxon>Saccharomycotina</taxon>
        <taxon>Pichiomycetes</taxon>
        <taxon>Debaryomycetaceae</taxon>
        <taxon>Candida/Lodderomyces clade</taxon>
        <taxon>Candida</taxon>
    </lineage>
</organism>
<dbReference type="EMBL" id="JABWAB010000004">
    <property type="protein sequence ID" value="KAF6053143.1"/>
    <property type="molecule type" value="Genomic_DNA"/>
</dbReference>
<feature type="region of interest" description="Disordered" evidence="3">
    <location>
        <begin position="567"/>
        <end position="616"/>
    </location>
</feature>
<dbReference type="PANTHER" id="PTHR14107:SF16">
    <property type="entry name" value="AT02583P"/>
    <property type="match status" value="1"/>
</dbReference>
<dbReference type="GO" id="GO:0045013">
    <property type="term" value="P:carbon catabolite repression of transcription"/>
    <property type="evidence" value="ECO:0007669"/>
    <property type="project" value="TreeGrafter"/>
</dbReference>
<dbReference type="Pfam" id="PF00400">
    <property type="entry name" value="WD40"/>
    <property type="match status" value="1"/>
</dbReference>
<dbReference type="SUPFAM" id="SSF50978">
    <property type="entry name" value="WD40 repeat-like"/>
    <property type="match status" value="1"/>
</dbReference>
<evidence type="ECO:0000256" key="3">
    <source>
        <dbReference type="SAM" id="MobiDB-lite"/>
    </source>
</evidence>
<feature type="compositionally biased region" description="Basic and acidic residues" evidence="3">
    <location>
        <begin position="576"/>
        <end position="589"/>
    </location>
</feature>
<protein>
    <submittedName>
        <fullName evidence="4">WD domain, G-beta repeat family protein</fullName>
    </submittedName>
</protein>
<evidence type="ECO:0000256" key="1">
    <source>
        <dbReference type="ARBA" id="ARBA00022574"/>
    </source>
</evidence>
<dbReference type="Gene3D" id="2.130.10.10">
    <property type="entry name" value="YVTN repeat-like/Quinoprotein amine dehydrogenase"/>
    <property type="match status" value="1"/>
</dbReference>
<dbReference type="Proteomes" id="UP000590412">
    <property type="component" value="Unassembled WGS sequence"/>
</dbReference>
<keyword evidence="2" id="KW-0677">Repeat</keyword>
<reference evidence="4" key="1">
    <citation type="submission" date="2020-03" db="EMBL/GenBank/DDBJ databases">
        <title>FDA dAtabase for Regulatory Grade micrObial Sequences (FDA-ARGOS): Supporting development and validation of Infectious Disease Dx tests.</title>
        <authorList>
            <person name="Campos J."/>
            <person name="Goldberg B."/>
            <person name="Tallon L."/>
            <person name="Sadzewicz L."/>
            <person name="Vavikolanu K."/>
            <person name="Mehta A."/>
            <person name="Aluvathingal J."/>
            <person name="Nadendla S."/>
            <person name="Nandy P."/>
            <person name="Geyer C."/>
            <person name="Yan Y."/>
            <person name="Sichtig H."/>
        </authorList>
    </citation>
    <scope>NUCLEOTIDE SEQUENCE [LARGE SCALE GENOMIC DNA]</scope>
    <source>
        <strain evidence="4">FDAARGOS_652</strain>
    </source>
</reference>
<dbReference type="AlphaFoldDB" id="A0A8X7TC52"/>
<dbReference type="InterPro" id="IPR001680">
    <property type="entry name" value="WD40_rpt"/>
</dbReference>
<dbReference type="PANTHER" id="PTHR14107">
    <property type="entry name" value="WD REPEAT PROTEIN"/>
    <property type="match status" value="1"/>
</dbReference>
<dbReference type="InterPro" id="IPR051362">
    <property type="entry name" value="WD_repeat_creC_regulators"/>
</dbReference>
<proteinExistence type="predicted"/>
<dbReference type="OrthoDB" id="3367at2759"/>
<comment type="caution">
    <text evidence="4">The sequence shown here is derived from an EMBL/GenBank/DDBJ whole genome shotgun (WGS) entry which is preliminary data.</text>
</comment>
<dbReference type="GO" id="GO:0005634">
    <property type="term" value="C:nucleus"/>
    <property type="evidence" value="ECO:0007669"/>
    <property type="project" value="TreeGrafter"/>
</dbReference>
<sequence length="738" mass="82272">MAQNTANNTEAPFANASMYLNSVCPGYTLLEDNVHYPLPNNVPASTMEIAWPVTIGKSINAKLELDSEYLNIARPPLGPFESTTYVSLPLHVVNAFKEKVLHCDKQSEGNLHIGANVNPLTQDPFRNATMNPGALTTIVETKPRFQSKNPFNKLTSNFNKLFVKDEIYDNVEASDVSILSYNDDFASCGKLLISANVNVLNVIGLSDSSEFQHTKIIETKKIEQPLLRLQFSSTCIITSLTAFVLNEEPIIIFGCNQGKVVVIKPRSMKMKQIDLNLNSSEQALHPANVSTVHAISHPLYDYLVVAGTSNGEVFILNPLGKNELLDYKKQVVGTDSYVTYFRKFDLSVFGEPKDDQLIGHFKLCHKAITAIASTMSMENSLQNDMLPSLIAVASEDGFVKFIDFMFSYRFDQEEVTDSIVTDIVSNYFNTGVSDVKFSPDLRFFTVVGKGDLIEVFKMTYYNINALLKKPERAGRSRSGTVNSHNSHYTSMTATQSLQDLVPERSYPPIIKSIEIVCRFKGHTNSVKAIQFFKDIDESQSVYKLVSCGDDGKVFGWEFDYKAVPKVKKPHAATQSKPRESRRSIHEKKSSVHIVAQSPSPGPIHSRSAHRRNLSSSDPILNTPSFTNLLSTKGLNLTSMLSDDHSPKPRQTETIISLYKSLLDLRSKKSMQKKYIQTSTIISPIVNDKYLPSISIPLVTIDLTSIVPDGKIGNVVIDQQAVWCFCKNGDLFKYTVHIN</sequence>
<dbReference type="InterPro" id="IPR036322">
    <property type="entry name" value="WD40_repeat_dom_sf"/>
</dbReference>
<dbReference type="GO" id="GO:0051286">
    <property type="term" value="C:cell tip"/>
    <property type="evidence" value="ECO:0007669"/>
    <property type="project" value="TreeGrafter"/>
</dbReference>
<evidence type="ECO:0000313" key="4">
    <source>
        <dbReference type="EMBL" id="KAF6053143.1"/>
    </source>
</evidence>
<accession>A0A8X7TC52</accession>
<dbReference type="GO" id="GO:0032153">
    <property type="term" value="C:cell division site"/>
    <property type="evidence" value="ECO:0007669"/>
    <property type="project" value="TreeGrafter"/>
</dbReference>
<evidence type="ECO:0000313" key="5">
    <source>
        <dbReference type="Proteomes" id="UP000590412"/>
    </source>
</evidence>
<evidence type="ECO:0000256" key="2">
    <source>
        <dbReference type="ARBA" id="ARBA00022737"/>
    </source>
</evidence>
<keyword evidence="1" id="KW-0853">WD repeat</keyword>
<name>A0A8X7TC52_CANPA</name>
<gene>
    <name evidence="4" type="ORF">FOB60_003399</name>
</gene>